<feature type="compositionally biased region" description="Acidic residues" evidence="2">
    <location>
        <begin position="311"/>
        <end position="330"/>
    </location>
</feature>
<comment type="caution">
    <text evidence="3">The sequence shown here is derived from an EMBL/GenBank/DDBJ whole genome shotgun (WGS) entry which is preliminary data.</text>
</comment>
<dbReference type="GeneID" id="68108856"/>
<dbReference type="Proteomes" id="UP000444721">
    <property type="component" value="Unassembled WGS sequence"/>
</dbReference>
<dbReference type="AlphaFoldDB" id="A0A6A5C184"/>
<dbReference type="EMBL" id="VFQX01000027">
    <property type="protein sequence ID" value="KAF0979295.1"/>
    <property type="molecule type" value="Genomic_DNA"/>
</dbReference>
<feature type="compositionally biased region" description="Polar residues" evidence="2">
    <location>
        <begin position="373"/>
        <end position="397"/>
    </location>
</feature>
<dbReference type="RefSeq" id="XP_044564008.1">
    <property type="nucleotide sequence ID" value="XM_044704744.1"/>
</dbReference>
<name>A0A6A5C184_NAEFO</name>
<feature type="compositionally biased region" description="Basic and acidic residues" evidence="2">
    <location>
        <begin position="23"/>
        <end position="43"/>
    </location>
</feature>
<dbReference type="OMA" id="DEANESC"/>
<evidence type="ECO:0008006" key="5">
    <source>
        <dbReference type="Google" id="ProtNLM"/>
    </source>
</evidence>
<feature type="compositionally biased region" description="Polar residues" evidence="2">
    <location>
        <begin position="1"/>
        <end position="12"/>
    </location>
</feature>
<dbReference type="VEuPathDB" id="AmoebaDB:NfTy_054330"/>
<dbReference type="VEuPathDB" id="AmoebaDB:NF0118920"/>
<feature type="region of interest" description="Disordered" evidence="2">
    <location>
        <begin position="630"/>
        <end position="679"/>
    </location>
</feature>
<feature type="compositionally biased region" description="Polar residues" evidence="2">
    <location>
        <begin position="646"/>
        <end position="661"/>
    </location>
</feature>
<keyword evidence="4" id="KW-1185">Reference proteome</keyword>
<dbReference type="VEuPathDB" id="AmoebaDB:FDP41_001638"/>
<evidence type="ECO:0000256" key="2">
    <source>
        <dbReference type="SAM" id="MobiDB-lite"/>
    </source>
</evidence>
<gene>
    <name evidence="3" type="ORF">FDP41_001638</name>
</gene>
<proteinExistence type="predicted"/>
<feature type="region of interest" description="Disordered" evidence="2">
    <location>
        <begin position="1"/>
        <end position="125"/>
    </location>
</feature>
<dbReference type="OrthoDB" id="10471589at2759"/>
<reference evidence="3 4" key="1">
    <citation type="journal article" date="2019" name="Sci. Rep.">
        <title>Nanopore sequencing improves the draft genome of the human pathogenic amoeba Naegleria fowleri.</title>
        <authorList>
            <person name="Liechti N."/>
            <person name="Schurch N."/>
            <person name="Bruggmann R."/>
            <person name="Wittwer M."/>
        </authorList>
    </citation>
    <scope>NUCLEOTIDE SEQUENCE [LARGE SCALE GENOMIC DNA]</scope>
    <source>
        <strain evidence="3 4">ATCC 30894</strain>
    </source>
</reference>
<feature type="compositionally biased region" description="Basic and acidic residues" evidence="2">
    <location>
        <begin position="54"/>
        <end position="63"/>
    </location>
</feature>
<feature type="region of interest" description="Disordered" evidence="2">
    <location>
        <begin position="291"/>
        <end position="330"/>
    </location>
</feature>
<evidence type="ECO:0000313" key="3">
    <source>
        <dbReference type="EMBL" id="KAF0979295.1"/>
    </source>
</evidence>
<feature type="compositionally biased region" description="Acidic residues" evidence="2">
    <location>
        <begin position="665"/>
        <end position="679"/>
    </location>
</feature>
<evidence type="ECO:0000313" key="4">
    <source>
        <dbReference type="Proteomes" id="UP000444721"/>
    </source>
</evidence>
<protein>
    <recommendedName>
        <fullName evidence="5">FHA domain-containing protein</fullName>
    </recommendedName>
</protein>
<evidence type="ECO:0000256" key="1">
    <source>
        <dbReference type="SAM" id="Coils"/>
    </source>
</evidence>
<feature type="compositionally biased region" description="Polar residues" evidence="2">
    <location>
        <begin position="64"/>
        <end position="91"/>
    </location>
</feature>
<feature type="region of interest" description="Disordered" evidence="2">
    <location>
        <begin position="354"/>
        <end position="400"/>
    </location>
</feature>
<organism evidence="3 4">
    <name type="scientific">Naegleria fowleri</name>
    <name type="common">Brain eating amoeba</name>
    <dbReference type="NCBI Taxonomy" id="5763"/>
    <lineage>
        <taxon>Eukaryota</taxon>
        <taxon>Discoba</taxon>
        <taxon>Heterolobosea</taxon>
        <taxon>Tetramitia</taxon>
        <taxon>Eutetramitia</taxon>
        <taxon>Vahlkampfiidae</taxon>
        <taxon>Naegleria</taxon>
    </lineage>
</organism>
<accession>A0A6A5C184</accession>
<sequence length="679" mass="77981">MVRTRASLSREANNLLHHHTGSSRREITSSRSDNQDKNKEHPSLKNNSNNNKSGDVHNNDDRQTTTSSNVNGRNSGISNEHTIKSENNNFLDESESTKPVPKRVSFSSNVTDDEEKDSPNSALRKRKQRDIAKLIISPAEPIGHIIVYSNVKQSVRPDSMTLWTDPMGSKEDALTAIKFGADPVTNNVQIKRAVNKKWPILQDHCTLTHDGNSTVLLLEKEAMVLVNGQFYKNSQTAEKNVICVDRVIIDYGDIIELDGRLFIFAKHNLPSYFANYQQMFVDYLENNNKKRKREDEANESCVKKEKLSQTSEEDENTEEEQNLNEDEHIDSEELHNAISEMGEEEIEDYDGHLNELSLGSDDMNLQPEEADNNIPSFFSENNNGTPDQTDPTATQSQEDGDLENIIGAELYQEIIEKLNTEVSKQIEEKEKEFAKKVEALEKSLREEKERTSQHLYLLEKQIESLKNTLKDKEEEIEEHKRALEKSKQQIEKNESQRKDYEKLKFKTTDLEKKLQEKINAQDTLLNENKLLRQQIVNLKKNSQQNETFKNVLDKKEKELEKIRARIRSFDNFIQSTTEEMQAQSKGLIRAFNQDPIEDDSIIFSVDEIESSQNVSNQATIKNQAIHKRPLQFGKSEPGSSKPLLPINSTKKFNSTETLNSRNDNDEIQNNDHSEEDFEI</sequence>
<feature type="coiled-coil region" evidence="1">
    <location>
        <begin position="408"/>
        <end position="565"/>
    </location>
</feature>
<keyword evidence="1" id="KW-0175">Coiled coil</keyword>